<feature type="coiled-coil region" evidence="1">
    <location>
        <begin position="66"/>
        <end position="93"/>
    </location>
</feature>
<proteinExistence type="predicted"/>
<name>A0A0N4YKA0_NIPBR</name>
<keyword evidence="1" id="KW-0175">Coiled coil</keyword>
<organism evidence="5">
    <name type="scientific">Nippostrongylus brasiliensis</name>
    <name type="common">Rat hookworm</name>
    <dbReference type="NCBI Taxonomy" id="27835"/>
    <lineage>
        <taxon>Eukaryota</taxon>
        <taxon>Metazoa</taxon>
        <taxon>Ecdysozoa</taxon>
        <taxon>Nematoda</taxon>
        <taxon>Chromadorea</taxon>
        <taxon>Rhabditida</taxon>
        <taxon>Rhabditina</taxon>
        <taxon>Rhabditomorpha</taxon>
        <taxon>Strongyloidea</taxon>
        <taxon>Heligmosomidae</taxon>
        <taxon>Nippostrongylus</taxon>
    </lineage>
</organism>
<reference evidence="5" key="1">
    <citation type="submission" date="2017-02" db="UniProtKB">
        <authorList>
            <consortium name="WormBaseParasite"/>
        </authorList>
    </citation>
    <scope>IDENTIFICATION</scope>
</reference>
<evidence type="ECO:0000256" key="1">
    <source>
        <dbReference type="SAM" id="Coils"/>
    </source>
</evidence>
<sequence>MAETLGGKRFEENDSLRSPESDESDEEMEHDGRTTDKRAPKINKAGDLTRCLDTLLRYKKVVQKAAAALKCSKEEIANKVETLRKQVEVLGRKDPAPAANVREAVTVR</sequence>
<accession>A0A0N4YKA0</accession>
<evidence type="ECO:0000313" key="5">
    <source>
        <dbReference type="WBParaSite" id="NBR_0001745201-mRNA-1"/>
    </source>
</evidence>
<keyword evidence="4" id="KW-1185">Reference proteome</keyword>
<dbReference type="WBParaSite" id="NBR_0001745201-mRNA-1">
    <property type="protein sequence ID" value="NBR_0001745201-mRNA-1"/>
    <property type="gene ID" value="NBR_0001745201"/>
</dbReference>
<reference evidence="3 4" key="2">
    <citation type="submission" date="2018-11" db="EMBL/GenBank/DDBJ databases">
        <authorList>
            <consortium name="Pathogen Informatics"/>
        </authorList>
    </citation>
    <scope>NUCLEOTIDE SEQUENCE [LARGE SCALE GENOMIC DNA]</scope>
</reference>
<evidence type="ECO:0000313" key="3">
    <source>
        <dbReference type="EMBL" id="VDL81110.1"/>
    </source>
</evidence>
<feature type="region of interest" description="Disordered" evidence="2">
    <location>
        <begin position="1"/>
        <end position="44"/>
    </location>
</feature>
<gene>
    <name evidence="3" type="ORF">NBR_LOCUS17453</name>
</gene>
<feature type="compositionally biased region" description="Basic and acidic residues" evidence="2">
    <location>
        <begin position="1"/>
        <end position="20"/>
    </location>
</feature>
<feature type="compositionally biased region" description="Basic and acidic residues" evidence="2">
    <location>
        <begin position="30"/>
        <end position="39"/>
    </location>
</feature>
<dbReference type="Proteomes" id="UP000271162">
    <property type="component" value="Unassembled WGS sequence"/>
</dbReference>
<dbReference type="AlphaFoldDB" id="A0A0N4YKA0"/>
<evidence type="ECO:0000256" key="2">
    <source>
        <dbReference type="SAM" id="MobiDB-lite"/>
    </source>
</evidence>
<evidence type="ECO:0000313" key="4">
    <source>
        <dbReference type="Proteomes" id="UP000271162"/>
    </source>
</evidence>
<dbReference type="EMBL" id="UYSL01022774">
    <property type="protein sequence ID" value="VDL81110.1"/>
    <property type="molecule type" value="Genomic_DNA"/>
</dbReference>
<protein>
    <submittedName>
        <fullName evidence="5">BHLH domain-containing protein</fullName>
    </submittedName>
</protein>